<evidence type="ECO:0000313" key="2">
    <source>
        <dbReference type="Proteomes" id="UP001470230"/>
    </source>
</evidence>
<keyword evidence="2" id="KW-1185">Reference proteome</keyword>
<comment type="caution">
    <text evidence="1">The sequence shown here is derived from an EMBL/GenBank/DDBJ whole genome shotgun (WGS) entry which is preliminary data.</text>
</comment>
<organism evidence="1 2">
    <name type="scientific">Tritrichomonas musculus</name>
    <dbReference type="NCBI Taxonomy" id="1915356"/>
    <lineage>
        <taxon>Eukaryota</taxon>
        <taxon>Metamonada</taxon>
        <taxon>Parabasalia</taxon>
        <taxon>Tritrichomonadida</taxon>
        <taxon>Tritrichomonadidae</taxon>
        <taxon>Tritrichomonas</taxon>
    </lineage>
</organism>
<evidence type="ECO:0000313" key="1">
    <source>
        <dbReference type="EMBL" id="KAK8871846.1"/>
    </source>
</evidence>
<name>A0ABR2J1R9_9EUKA</name>
<dbReference type="EMBL" id="JAPFFF010000013">
    <property type="protein sequence ID" value="KAK8871846.1"/>
    <property type="molecule type" value="Genomic_DNA"/>
</dbReference>
<reference evidence="1 2" key="1">
    <citation type="submission" date="2024-04" db="EMBL/GenBank/DDBJ databases">
        <title>Tritrichomonas musculus Genome.</title>
        <authorList>
            <person name="Alves-Ferreira E."/>
            <person name="Grigg M."/>
            <person name="Lorenzi H."/>
            <person name="Galac M."/>
        </authorList>
    </citation>
    <scope>NUCLEOTIDE SEQUENCE [LARGE SCALE GENOMIC DNA]</scope>
    <source>
        <strain evidence="1 2">EAF2021</strain>
    </source>
</reference>
<dbReference type="Proteomes" id="UP001470230">
    <property type="component" value="Unassembled WGS sequence"/>
</dbReference>
<sequence length="561" mass="66207">MFYGSSNISIIIETDSFDYQTFQDIWAPILSEIELKVQYVYFYVHKHNNFSPYIFNKQNNQTLKQIEDQKQELKKLSNLSFPRIVISDLPDNGYLPLMISSYTDDMYPLRVICYIDARNIDKSQKNYRKHIADLIYNRPSPLSKSLLTKWIEKSYLMHLNDLSVGSIFGFKTKVSINSEFLPKNFDSKHQNKPHNQIIEKVVGCDIVMAKETVIRELLYYTKSSMDSPSPFLTLSLINELKIHNSFENLLSNEFIEKVDFFPFSKKKKIERRPNEAFKCPDVYGDDKKNATFSIFVPCFRRNYFKLFFSMMRMQILQPSYYVLVQNRYHVYLDYESEFKKYFTSTSNRPVYKVWMLNYNSFFVLPNLITSLLNTDLVIRFDDDHIPTDSHILSHVVKWEFLESHIGDVIMGDRVSFLNINVGNFKNQENFEIDCQGCPPDYVASPYIYRPHQMKLSGRLKPMFLAGGEDAHFGLSASILCDTISKHISFNVRDFSDDENRHEIDDEIIQYKQRNLHYVGELIHNVYIYYVRIGLKPKCWKNFKLDPSDMINGSVYRHTPFF</sequence>
<protein>
    <recommendedName>
        <fullName evidence="3">Glycosyl transferase 64 domain-containing protein</fullName>
    </recommendedName>
</protein>
<proteinExistence type="predicted"/>
<accession>A0ABR2J1R9</accession>
<evidence type="ECO:0008006" key="3">
    <source>
        <dbReference type="Google" id="ProtNLM"/>
    </source>
</evidence>
<gene>
    <name evidence="1" type="ORF">M9Y10_007589</name>
</gene>